<dbReference type="Proteomes" id="UP000054770">
    <property type="component" value="Unassembled WGS sequence"/>
</dbReference>
<proteinExistence type="predicted"/>
<keyword evidence="2" id="KW-1185">Reference proteome</keyword>
<keyword evidence="1" id="KW-0808">Transferase</keyword>
<comment type="caution">
    <text evidence="1">The sequence shown here is derived from an EMBL/GenBank/DDBJ whole genome shotgun (WGS) entry which is preliminary data.</text>
</comment>
<sequence>MEISMQFESTAGISREACLLSVSVVVYRPDPDLLNRTLETLSAALQRLNMALPTKAPLYLIDNGTVEDQIAASAVARGAPFETVLMQGHGNVGYGRGHNLAIERTNSQYHLILNPDIELESDALDRALKFMHDEPGTGLISPLIRDDAGDQQFLCRRFPTVFDLFARGFLPSRLRAPFKNRLGRYEMRDVIDGEHVVWDPPIVSGCFMLFRTEVLKKLNGFDPRYFLYFEDYDLSLRTHDIARVAYVPSVRVLHHGGDAARKGGTHIKLFITSAFKFFNRFGWKWI</sequence>
<organism evidence="1 2">
    <name type="scientific">Caballeronia choica</name>
    <dbReference type="NCBI Taxonomy" id="326476"/>
    <lineage>
        <taxon>Bacteria</taxon>
        <taxon>Pseudomonadati</taxon>
        <taxon>Pseudomonadota</taxon>
        <taxon>Betaproteobacteria</taxon>
        <taxon>Burkholderiales</taxon>
        <taxon>Burkholderiaceae</taxon>
        <taxon>Caballeronia</taxon>
    </lineage>
</organism>
<dbReference type="PANTHER" id="PTHR43179">
    <property type="entry name" value="RHAMNOSYLTRANSFERASE WBBL"/>
    <property type="match status" value="1"/>
</dbReference>
<dbReference type="GO" id="GO:0016740">
    <property type="term" value="F:transferase activity"/>
    <property type="evidence" value="ECO:0007669"/>
    <property type="project" value="UniProtKB-KW"/>
</dbReference>
<name>A0A158L4F1_9BURK</name>
<gene>
    <name evidence="1" type="ORF">AWB68_08520</name>
</gene>
<dbReference type="PANTHER" id="PTHR43179:SF10">
    <property type="entry name" value="GLYCOSYL TRANSFERASE"/>
    <property type="match status" value="1"/>
</dbReference>
<dbReference type="EMBL" id="FCON02000319">
    <property type="protein sequence ID" value="SAL87740.1"/>
    <property type="molecule type" value="Genomic_DNA"/>
</dbReference>
<dbReference type="CDD" id="cd04186">
    <property type="entry name" value="GT_2_like_c"/>
    <property type="match status" value="1"/>
</dbReference>
<dbReference type="AlphaFoldDB" id="A0A158L4F1"/>
<protein>
    <submittedName>
        <fullName evidence="1">Group 2 family glycosyl transferase</fullName>
    </submittedName>
</protein>
<dbReference type="RefSeq" id="WP_235028841.1">
    <property type="nucleotide sequence ID" value="NZ_FCON02000319.1"/>
</dbReference>
<dbReference type="InterPro" id="IPR029044">
    <property type="entry name" value="Nucleotide-diphossugar_trans"/>
</dbReference>
<reference evidence="1" key="1">
    <citation type="submission" date="2016-01" db="EMBL/GenBank/DDBJ databases">
        <authorList>
            <person name="Peeters C."/>
        </authorList>
    </citation>
    <scope>NUCLEOTIDE SEQUENCE [LARGE SCALE GENOMIC DNA]</scope>
    <source>
        <strain evidence="1">LMG 22940</strain>
    </source>
</reference>
<evidence type="ECO:0000313" key="1">
    <source>
        <dbReference type="EMBL" id="SAL87740.1"/>
    </source>
</evidence>
<dbReference type="SUPFAM" id="SSF53448">
    <property type="entry name" value="Nucleotide-diphospho-sugar transferases"/>
    <property type="match status" value="1"/>
</dbReference>
<accession>A0A158L4F1</accession>
<evidence type="ECO:0000313" key="2">
    <source>
        <dbReference type="Proteomes" id="UP000054770"/>
    </source>
</evidence>
<dbReference type="Gene3D" id="3.90.550.10">
    <property type="entry name" value="Spore Coat Polysaccharide Biosynthesis Protein SpsA, Chain A"/>
    <property type="match status" value="1"/>
</dbReference>